<proteinExistence type="inferred from homology"/>
<feature type="transmembrane region" description="Helical" evidence="5">
    <location>
        <begin position="528"/>
        <end position="550"/>
    </location>
</feature>
<dbReference type="Proteomes" id="UP001363151">
    <property type="component" value="Unassembled WGS sequence"/>
</dbReference>
<organism evidence="8 9">
    <name type="scientific">Aureococcus anophagefferens</name>
    <name type="common">Harmful bloom alga</name>
    <dbReference type="NCBI Taxonomy" id="44056"/>
    <lineage>
        <taxon>Eukaryota</taxon>
        <taxon>Sar</taxon>
        <taxon>Stramenopiles</taxon>
        <taxon>Ochrophyta</taxon>
        <taxon>Pelagophyceae</taxon>
        <taxon>Pelagomonadales</taxon>
        <taxon>Pelagomonadaceae</taxon>
        <taxon>Aureococcus</taxon>
    </lineage>
</organism>
<protein>
    <recommendedName>
        <fullName evidence="7">Neurotransmitter-gated ion-channel ligand-binding domain-containing protein</fullName>
    </recommendedName>
</protein>
<dbReference type="InterPro" id="IPR006201">
    <property type="entry name" value="Neur_channel"/>
</dbReference>
<feature type="region of interest" description="Disordered" evidence="6">
    <location>
        <begin position="815"/>
        <end position="850"/>
    </location>
</feature>
<feature type="chain" id="PRO_5045001172" description="Neurotransmitter-gated ion-channel ligand-binding domain-containing protein" evidence="5">
    <location>
        <begin position="17"/>
        <end position="862"/>
    </location>
</feature>
<feature type="transmembrane region" description="Helical" evidence="5">
    <location>
        <begin position="643"/>
        <end position="660"/>
    </location>
</feature>
<dbReference type="PROSITE" id="PS00236">
    <property type="entry name" value="NEUROTR_ION_CHANNEL"/>
    <property type="match status" value="1"/>
</dbReference>
<reference evidence="8 9" key="1">
    <citation type="submission" date="2024-03" db="EMBL/GenBank/DDBJ databases">
        <title>Aureococcus anophagefferens CCMP1851 and Kratosvirus quantuckense: Draft genome of a second virus-susceptible host strain in the model system.</title>
        <authorList>
            <person name="Chase E."/>
            <person name="Truchon A.R."/>
            <person name="Schepens W."/>
            <person name="Wilhelm S.W."/>
        </authorList>
    </citation>
    <scope>NUCLEOTIDE SEQUENCE [LARGE SCALE GENOMIC DNA]</scope>
    <source>
        <strain evidence="8 9">CCMP1851</strain>
    </source>
</reference>
<accession>A0ABR1GAF4</accession>
<feature type="transmembrane region" description="Helical" evidence="5">
    <location>
        <begin position="721"/>
        <end position="740"/>
    </location>
</feature>
<dbReference type="Pfam" id="PF02931">
    <property type="entry name" value="Neur_chan_LBD"/>
    <property type="match status" value="1"/>
</dbReference>
<dbReference type="Gene3D" id="2.70.170.10">
    <property type="entry name" value="Neurotransmitter-gated ion-channel ligand-binding domain"/>
    <property type="match status" value="1"/>
</dbReference>
<keyword evidence="5" id="KW-0732">Signal</keyword>
<comment type="subcellular location">
    <subcellularLocation>
        <location evidence="1">Membrane</location>
        <topology evidence="1">Multi-pass membrane protein</topology>
    </subcellularLocation>
</comment>
<keyword evidence="3 5" id="KW-1133">Transmembrane helix</keyword>
<dbReference type="InterPro" id="IPR038050">
    <property type="entry name" value="Neuro_actylchol_rec"/>
</dbReference>
<dbReference type="InterPro" id="IPR018000">
    <property type="entry name" value="Neurotransmitter_ion_chnl_CS"/>
</dbReference>
<dbReference type="PRINTS" id="PR00252">
    <property type="entry name" value="NRIONCHANNEL"/>
</dbReference>
<keyword evidence="9" id="KW-1185">Reference proteome</keyword>
<dbReference type="InterPro" id="IPR036734">
    <property type="entry name" value="Neur_chan_lig-bd_sf"/>
</dbReference>
<dbReference type="SUPFAM" id="SSF53822">
    <property type="entry name" value="Periplasmic binding protein-like I"/>
    <property type="match status" value="1"/>
</dbReference>
<dbReference type="CDD" id="cd18989">
    <property type="entry name" value="LGIC_ECD_cation"/>
    <property type="match status" value="1"/>
</dbReference>
<evidence type="ECO:0000313" key="8">
    <source>
        <dbReference type="EMBL" id="KAK7250275.1"/>
    </source>
</evidence>
<dbReference type="Gene3D" id="1.20.58.390">
    <property type="entry name" value="Neurotransmitter-gated ion-channel transmembrane domain"/>
    <property type="match status" value="1"/>
</dbReference>
<feature type="transmembrane region" description="Helical" evidence="5">
    <location>
        <begin position="557"/>
        <end position="574"/>
    </location>
</feature>
<evidence type="ECO:0000256" key="5">
    <source>
        <dbReference type="RuleBase" id="RU000687"/>
    </source>
</evidence>
<dbReference type="InterPro" id="IPR036719">
    <property type="entry name" value="Neuro-gated_channel_TM_sf"/>
</dbReference>
<dbReference type="InterPro" id="IPR006202">
    <property type="entry name" value="Neur_chan_lig-bd"/>
</dbReference>
<comment type="similarity">
    <text evidence="5">Belongs to the ligand-gated ion channel (TC 1.A.9) family.</text>
</comment>
<evidence type="ECO:0000259" key="7">
    <source>
        <dbReference type="Pfam" id="PF02931"/>
    </source>
</evidence>
<dbReference type="EMBL" id="JBBJCI010000037">
    <property type="protein sequence ID" value="KAK7250275.1"/>
    <property type="molecule type" value="Genomic_DNA"/>
</dbReference>
<evidence type="ECO:0000256" key="6">
    <source>
        <dbReference type="SAM" id="MobiDB-lite"/>
    </source>
</evidence>
<gene>
    <name evidence="8" type="ORF">SO694_00007129</name>
</gene>
<evidence type="ECO:0000313" key="9">
    <source>
        <dbReference type="Proteomes" id="UP001363151"/>
    </source>
</evidence>
<name>A0ABR1GAF4_AURAN</name>
<feature type="compositionally biased region" description="Basic and acidic residues" evidence="6">
    <location>
        <begin position="832"/>
        <end position="846"/>
    </location>
</feature>
<keyword evidence="2 5" id="KW-0812">Transmembrane</keyword>
<dbReference type="Gene3D" id="3.40.50.2300">
    <property type="match status" value="1"/>
</dbReference>
<comment type="caution">
    <text evidence="8">The sequence shown here is derived from an EMBL/GenBank/DDBJ whole genome shotgun (WGS) entry which is preliminary data.</text>
</comment>
<keyword evidence="5" id="KW-0813">Transport</keyword>
<dbReference type="SUPFAM" id="SSF90112">
    <property type="entry name" value="Neurotransmitter-gated ion-channel transmembrane pore"/>
    <property type="match status" value="1"/>
</dbReference>
<keyword evidence="5" id="KW-0407">Ion channel</keyword>
<evidence type="ECO:0000256" key="3">
    <source>
        <dbReference type="ARBA" id="ARBA00022989"/>
    </source>
</evidence>
<feature type="transmembrane region" description="Helical" evidence="5">
    <location>
        <begin position="586"/>
        <end position="605"/>
    </location>
</feature>
<evidence type="ECO:0000256" key="2">
    <source>
        <dbReference type="ARBA" id="ARBA00022692"/>
    </source>
</evidence>
<feature type="signal peptide" evidence="5">
    <location>
        <begin position="1"/>
        <end position="16"/>
    </location>
</feature>
<evidence type="ECO:0000256" key="4">
    <source>
        <dbReference type="ARBA" id="ARBA00023136"/>
    </source>
</evidence>
<keyword evidence="4 5" id="KW-0472">Membrane</keyword>
<sequence>MASLATGALLVAAASAAPVRLSRIFGLFPKEESIQDFWGPVRLAFEATFDYEASYQAESDDEVGEALDAILAAVGDEPEAAVVVGPHRHGAAHYASFLEAGGAAFFLAEAIDTAAYGITNETALAWMFNPDTTTAAQVVAKEICRTTSGAAFRHKVLKLYGTPYADNRVDANTDYLEEVCGATVEVVAAERALFREDLAEAYAFAALVKDSSITTILAANDRMIKGALKAIDRALSPAKAANLIIGGFDWTEDWLLTKQLQVASGDQYMSTAGMGVWQSVVNFIDTVQGFKLNTTADVQAFFRTDDTRFDTEASCQFADAEGFVIDDLLSGYQPGVRAKPEADKDVAPTVVAVGLHDVAVEGIDTAGGGFTATSWMTLEWADPRLAFDANIYAGSLRVDAETIWKPDVYVANIVTSAVAQTIKLLPATISPDGTVRVVFQAVGDFVCDMNIKPYPYDAHDCSFDVAVSAPLTDVVLMGSLGFTIADGPEGFVDPEASGIDHYYEDATIKGFASSRVSFEIKFERDPSYVVGTYVLVGWAFNMVGFLVFWIPVEGSGIDRSGLAITTILAAQFMMYDAKVTSETTWLDYYFAIMLCFQFFSFVLTVHSARMNRYTMSHGGDDEYVIKVFAYQDQIQRKSMAHRLGFFIFNFVYGGLDAFWIDRWARRRVEINRRFGTSRPNFEILSLGHIEMAICFFPRQGPADISGSDHTGVRAQLFRLNLAFFVFYAVVLVAALCLGFVHDRRMDNLRQRHRAEVEAELILENIKMHFDGNIVAMNLFSDVGKLRRNFERWKRTVLASKRGPETPLAFQKKRIADEKRGLVSGPAGGPSDRSPESEASARFREGSPPDATFEEVRFGFCGK</sequence>
<keyword evidence="5" id="KW-0406">Ion transport</keyword>
<evidence type="ECO:0000256" key="1">
    <source>
        <dbReference type="ARBA" id="ARBA00004141"/>
    </source>
</evidence>
<dbReference type="InterPro" id="IPR028082">
    <property type="entry name" value="Peripla_BP_I"/>
</dbReference>
<dbReference type="PANTHER" id="PTHR18945">
    <property type="entry name" value="NEUROTRANSMITTER GATED ION CHANNEL"/>
    <property type="match status" value="1"/>
</dbReference>
<feature type="domain" description="Neurotransmitter-gated ion-channel ligand-binding" evidence="7">
    <location>
        <begin position="324"/>
        <end position="465"/>
    </location>
</feature>
<dbReference type="SUPFAM" id="SSF63712">
    <property type="entry name" value="Nicotinic receptor ligand binding domain-like"/>
    <property type="match status" value="1"/>
</dbReference>